<reference evidence="1" key="1">
    <citation type="submission" date="2010-07" db="EMBL/GenBank/DDBJ databases">
        <authorList>
            <consortium name="CONSOLIDER consortium CSD2007-00005"/>
            <person name="Guazzaroni M.-E."/>
            <person name="Richter M."/>
            <person name="Garcia-Salamanca A."/>
            <person name="Yarza P."/>
            <person name="Ferrer M."/>
        </authorList>
    </citation>
    <scope>NUCLEOTIDE SEQUENCE</scope>
</reference>
<proteinExistence type="predicted"/>
<dbReference type="EMBL" id="ADZX01000002">
    <property type="protein sequence ID" value="EFK97928.1"/>
    <property type="molecule type" value="Genomic_DNA"/>
</dbReference>
<sequence>MKYLALIIGIVLVLPVFGQRKKEDTVTPAFTEGVVYSLPRTGIRVKVKAVKETFIPGPYAAYAEQLLGIKNVKNRPAVNWVIEDVKIDVFSEPDPEQVYKALGAGAGLVSLSADGCIAGINTSSADIKKTEVFTNSASKKSKSGDNGLFQYFTDSPQYMAGDSTNNYRPIKLPDEQKISKAAQRILESRRIQFEIAAGLIDEFHPDGEAYQVSLEELKKIENDYLSLFVGKSTYDEESYGFDYIPKSGGKSEAIFRVSEENGIVPASDLSGKPVMIDFEIENELVQKYSGLAKSANPVAGESGVFYRIPGRAAVKLISDMNVIATARVTIAQFGVVAPLPEELLFEGYSIEYNTETGAIKSIQKK</sequence>
<dbReference type="InterPro" id="IPR032265">
    <property type="entry name" value="DUF4831"/>
</dbReference>
<dbReference type="AlphaFoldDB" id="D9PEU6"/>
<dbReference type="Pfam" id="PF16115">
    <property type="entry name" value="DUF4831"/>
    <property type="match status" value="1"/>
</dbReference>
<protein>
    <recommendedName>
        <fullName evidence="2">DUF4831 family protein</fullName>
    </recommendedName>
</protein>
<gene>
    <name evidence="1" type="ORF">LDC_0024</name>
</gene>
<organism evidence="1">
    <name type="scientific">sediment metagenome</name>
    <dbReference type="NCBI Taxonomy" id="749907"/>
    <lineage>
        <taxon>unclassified sequences</taxon>
        <taxon>metagenomes</taxon>
        <taxon>ecological metagenomes</taxon>
    </lineage>
</organism>
<evidence type="ECO:0008006" key="2">
    <source>
        <dbReference type="Google" id="ProtNLM"/>
    </source>
</evidence>
<evidence type="ECO:0000313" key="1">
    <source>
        <dbReference type="EMBL" id="EFK97928.1"/>
    </source>
</evidence>
<comment type="caution">
    <text evidence="1">The sequence shown here is derived from an EMBL/GenBank/DDBJ whole genome shotgun (WGS) entry which is preliminary data.</text>
</comment>
<accession>D9PEU6</accession>
<reference evidence="1" key="2">
    <citation type="journal article" date="2011" name="Microb. Ecol.">
        <title>Taxonomic and Functional Metagenomic Profiling of the Microbial Community in the Anoxic Sediment of a Sub-saline Shallow Lake (Laguna de Carrizo, Central Spain).</title>
        <authorList>
            <person name="Ferrer M."/>
            <person name="Guazzaroni M.E."/>
            <person name="Richter M."/>
            <person name="Garcia-Salamanca A."/>
            <person name="Yarza P."/>
            <person name="Suarez-Suarez A."/>
            <person name="Solano J."/>
            <person name="Alcaide M."/>
            <person name="van Dillewijn P."/>
            <person name="Molina-Henares M.A."/>
            <person name="Lopez-Cortes N."/>
            <person name="Al-Ramahi Y."/>
            <person name="Guerrero C."/>
            <person name="Acosta A."/>
            <person name="de Eugenio L.I."/>
            <person name="Martinez V."/>
            <person name="Marques S."/>
            <person name="Rojo F."/>
            <person name="Santero E."/>
            <person name="Genilloud O."/>
            <person name="Perez-Perez J."/>
            <person name="Rossello-Mora R."/>
            <person name="Ramos J.L."/>
        </authorList>
    </citation>
    <scope>NUCLEOTIDE SEQUENCE</scope>
</reference>
<name>D9PEU6_9ZZZZ</name>